<reference evidence="1 2" key="2">
    <citation type="submission" date="2018-10" db="EMBL/GenBank/DDBJ databases">
        <authorList>
            <consortium name="Pathogen Informatics"/>
        </authorList>
    </citation>
    <scope>NUCLEOTIDE SEQUENCE [LARGE SCALE GENOMIC DNA]</scope>
</reference>
<accession>A0A0R3UCN0</accession>
<dbReference type="EMBL" id="UXSR01002057">
    <property type="protein sequence ID" value="VDD78676.1"/>
    <property type="molecule type" value="Genomic_DNA"/>
</dbReference>
<evidence type="ECO:0000313" key="1">
    <source>
        <dbReference type="EMBL" id="VDD78676.1"/>
    </source>
</evidence>
<keyword evidence="2" id="KW-1185">Reference proteome</keyword>
<dbReference type="AlphaFoldDB" id="A0A0R3UCN0"/>
<name>A0A0R3UCN0_MESCO</name>
<proteinExistence type="predicted"/>
<dbReference type="WBParaSite" id="MCOS_0000467801-mRNA-1">
    <property type="protein sequence ID" value="MCOS_0000467801-mRNA-1"/>
    <property type="gene ID" value="MCOS_0000467801"/>
</dbReference>
<protein>
    <submittedName>
        <fullName evidence="1 3">Uncharacterized protein</fullName>
    </submittedName>
</protein>
<gene>
    <name evidence="1" type="ORF">MCOS_LOCUS4679</name>
</gene>
<dbReference type="Proteomes" id="UP000267029">
    <property type="component" value="Unassembled WGS sequence"/>
</dbReference>
<reference evidence="3" key="1">
    <citation type="submission" date="2017-02" db="UniProtKB">
        <authorList>
            <consortium name="WormBaseParasite"/>
        </authorList>
    </citation>
    <scope>IDENTIFICATION</scope>
</reference>
<organism evidence="3">
    <name type="scientific">Mesocestoides corti</name>
    <name type="common">Flatworm</name>
    <dbReference type="NCBI Taxonomy" id="53468"/>
    <lineage>
        <taxon>Eukaryota</taxon>
        <taxon>Metazoa</taxon>
        <taxon>Spiralia</taxon>
        <taxon>Lophotrochozoa</taxon>
        <taxon>Platyhelminthes</taxon>
        <taxon>Cestoda</taxon>
        <taxon>Eucestoda</taxon>
        <taxon>Cyclophyllidea</taxon>
        <taxon>Mesocestoididae</taxon>
        <taxon>Mesocestoides</taxon>
    </lineage>
</organism>
<evidence type="ECO:0000313" key="3">
    <source>
        <dbReference type="WBParaSite" id="MCOS_0000467801-mRNA-1"/>
    </source>
</evidence>
<evidence type="ECO:0000313" key="2">
    <source>
        <dbReference type="Proteomes" id="UP000267029"/>
    </source>
</evidence>
<sequence length="71" mass="7979">MKKLRLREDACNEEKDEAVVELLAALFQLIFPRFVEPGTRCRRLAILASNPIPSLTSQSWLMGSKTTAVFA</sequence>